<keyword evidence="1" id="KW-1133">Transmembrane helix</keyword>
<organism evidence="2">
    <name type="scientific">Diacronema lutheri</name>
    <name type="common">Unicellular marine alga</name>
    <name type="synonym">Monochrysis lutheri</name>
    <dbReference type="NCBI Taxonomy" id="2081491"/>
    <lineage>
        <taxon>Eukaryota</taxon>
        <taxon>Haptista</taxon>
        <taxon>Haptophyta</taxon>
        <taxon>Pavlovophyceae</taxon>
        <taxon>Pavlovales</taxon>
        <taxon>Pavlovaceae</taxon>
        <taxon>Diacronema</taxon>
    </lineage>
</organism>
<feature type="transmembrane region" description="Helical" evidence="1">
    <location>
        <begin position="63"/>
        <end position="88"/>
    </location>
</feature>
<name>A0A7R9YPI8_DIALT</name>
<keyword evidence="1" id="KW-0812">Transmembrane</keyword>
<sequence length="160" mass="16881">MVLMHCLCLSSSMGMAPRGVARVTLRGRANAPRLAAVAYEGEKFSREVRMKEELASPFRGFRFFAYAGMLLGGSTSGYIALTGLLATLSGREGVVGKDQLVVNCAVNAGVVALAAVGVWNDLRLREQNLERIAERLAAKASTKKGGSGGAADDDLFIGTK</sequence>
<dbReference type="Pfam" id="PF11998">
    <property type="entry name" value="DUF3493"/>
    <property type="match status" value="1"/>
</dbReference>
<protein>
    <submittedName>
        <fullName evidence="2">Uncharacterized protein</fullName>
    </submittedName>
</protein>
<accession>A0A7R9YPI8</accession>
<evidence type="ECO:0000256" key="1">
    <source>
        <dbReference type="SAM" id="Phobius"/>
    </source>
</evidence>
<dbReference type="AlphaFoldDB" id="A0A7R9YPI8"/>
<keyword evidence="1" id="KW-0472">Membrane</keyword>
<evidence type="ECO:0000313" key="2">
    <source>
        <dbReference type="EMBL" id="CAD8278245.1"/>
    </source>
</evidence>
<gene>
    <name evidence="2" type="ORF">PLUT1463_LOCUS12562</name>
</gene>
<reference evidence="2" key="1">
    <citation type="submission" date="2021-01" db="EMBL/GenBank/DDBJ databases">
        <authorList>
            <person name="Corre E."/>
            <person name="Pelletier E."/>
            <person name="Niang G."/>
            <person name="Scheremetjew M."/>
            <person name="Finn R."/>
            <person name="Kale V."/>
            <person name="Holt S."/>
            <person name="Cochrane G."/>
            <person name="Meng A."/>
            <person name="Brown T."/>
            <person name="Cohen L."/>
        </authorList>
    </citation>
    <scope>NUCLEOTIDE SEQUENCE</scope>
    <source>
        <strain evidence="2">RCC1537</strain>
    </source>
</reference>
<dbReference type="InterPro" id="IPR021883">
    <property type="entry name" value="LPA1-like"/>
</dbReference>
<feature type="transmembrane region" description="Helical" evidence="1">
    <location>
        <begin position="100"/>
        <end position="119"/>
    </location>
</feature>
<dbReference type="EMBL" id="HBEB01019423">
    <property type="protein sequence ID" value="CAD8278245.1"/>
    <property type="molecule type" value="Transcribed_RNA"/>
</dbReference>
<proteinExistence type="predicted"/>